<dbReference type="RefSeq" id="WP_186078166.1">
    <property type="nucleotide sequence ID" value="NZ_CAJEWB010000010.1"/>
</dbReference>
<dbReference type="PANTHER" id="PTHR10587">
    <property type="entry name" value="GLYCOSYL TRANSFERASE-RELATED"/>
    <property type="match status" value="1"/>
</dbReference>
<keyword evidence="2" id="KW-0378">Hydrolase</keyword>
<dbReference type="EMBL" id="CAJEWB010000010">
    <property type="protein sequence ID" value="CAD2077360.1"/>
    <property type="molecule type" value="Genomic_DNA"/>
</dbReference>
<gene>
    <name evidence="6" type="primary">pdaC_1</name>
    <name evidence="6" type="ORF">JEOPIN946_01468</name>
</gene>
<feature type="region of interest" description="Disordered" evidence="3">
    <location>
        <begin position="245"/>
        <end position="275"/>
    </location>
</feature>
<keyword evidence="4" id="KW-0732">Signal</keyword>
<dbReference type="PANTHER" id="PTHR10587:SF133">
    <property type="entry name" value="CHITIN DEACETYLASE 1-RELATED"/>
    <property type="match status" value="1"/>
</dbReference>
<dbReference type="GO" id="GO:0005975">
    <property type="term" value="P:carbohydrate metabolic process"/>
    <property type="evidence" value="ECO:0007669"/>
    <property type="project" value="InterPro"/>
</dbReference>
<dbReference type="GO" id="GO:0016810">
    <property type="term" value="F:hydrolase activity, acting on carbon-nitrogen (but not peptide) bonds"/>
    <property type="evidence" value="ECO:0007669"/>
    <property type="project" value="InterPro"/>
</dbReference>
<sequence length="476" mass="54682">MKKYIFLFSIILVVLTLAACNNEELAKNLNNEEFHDSIKHEDTESTEFKIATYQSKENPLIEIKYPVFKNDDINNKIIRYRDHDITEFIKMVKDDNENNLLIIDIDPKQFNDDVYFFNKTKKARISDSDFFSQHNIFAVNLKSGQVGSTESFLKTDSKTRESLFKILDEAISADGSIYPYYQHHKLEEYVNNQANVFLNIEFDDDYAIFQFDSEEIGLPAMGTPKVKVLKEDLIPLMDETIQHCITGKKPKDEKSEPEDTNGTGNSESNKTKEHLSIRELDPNRKMVALTFDDGPKADTTNKLLDKLHAKNVKASFFMLGSSIESYPDTATRVDREGHEIGNHSYSHRDMMELNLDNILAEINDTTSLIETFTNQTPKFFRPPYGSFDESLNSNINIETAFWSVDTKDWLTHDGQSILNEIKENVRDGSVILMHDIHMESVEVVEAVIDYLRTEGYQLVTVSELSFYKGADTLKMS</sequence>
<feature type="domain" description="NodB homology" evidence="5">
    <location>
        <begin position="285"/>
        <end position="459"/>
    </location>
</feature>
<evidence type="ECO:0000256" key="3">
    <source>
        <dbReference type="SAM" id="MobiDB-lite"/>
    </source>
</evidence>
<name>A0A6V7RH91_9BACL</name>
<reference evidence="6 7" key="1">
    <citation type="submission" date="2020-07" db="EMBL/GenBank/DDBJ databases">
        <authorList>
            <person name="Criscuolo A."/>
        </authorList>
    </citation>
    <scope>NUCLEOTIDE SEQUENCE [LARGE SCALE GENOMIC DNA]</scope>
    <source>
        <strain evidence="6">CIP107946</strain>
    </source>
</reference>
<dbReference type="InterPro" id="IPR050248">
    <property type="entry name" value="Polysacc_deacetylase_ArnD"/>
</dbReference>
<proteinExistence type="predicted"/>
<dbReference type="PROSITE" id="PS51257">
    <property type="entry name" value="PROKAR_LIPOPROTEIN"/>
    <property type="match status" value="1"/>
</dbReference>
<dbReference type="AlphaFoldDB" id="A0A6V7RH91"/>
<dbReference type="InterPro" id="IPR011330">
    <property type="entry name" value="Glyco_hydro/deAcase_b/a-brl"/>
</dbReference>
<keyword evidence="1" id="KW-0479">Metal-binding</keyword>
<evidence type="ECO:0000256" key="1">
    <source>
        <dbReference type="ARBA" id="ARBA00022723"/>
    </source>
</evidence>
<feature type="chain" id="PRO_5039202501" evidence="4">
    <location>
        <begin position="19"/>
        <end position="476"/>
    </location>
</feature>
<dbReference type="InterPro" id="IPR002509">
    <property type="entry name" value="NODB_dom"/>
</dbReference>
<dbReference type="Proteomes" id="UP000588186">
    <property type="component" value="Unassembled WGS sequence"/>
</dbReference>
<comment type="caution">
    <text evidence="6">The sequence shown here is derived from an EMBL/GenBank/DDBJ whole genome shotgun (WGS) entry which is preliminary data.</text>
</comment>
<protein>
    <submittedName>
        <fullName evidence="6">Peptidoglycan-N-acetylmuramic acid deacetylase PdaC</fullName>
    </submittedName>
</protein>
<organism evidence="6 7">
    <name type="scientific">Phocicoccus pinnipedialis</name>
    <dbReference type="NCBI Taxonomy" id="110845"/>
    <lineage>
        <taxon>Bacteria</taxon>
        <taxon>Bacillati</taxon>
        <taxon>Bacillota</taxon>
        <taxon>Bacilli</taxon>
        <taxon>Bacillales</taxon>
        <taxon>Salinicoccaceae</taxon>
        <taxon>Phocicoccus</taxon>
    </lineage>
</organism>
<evidence type="ECO:0000313" key="7">
    <source>
        <dbReference type="Proteomes" id="UP000588186"/>
    </source>
</evidence>
<dbReference type="SUPFAM" id="SSF88713">
    <property type="entry name" value="Glycoside hydrolase/deacetylase"/>
    <property type="match status" value="1"/>
</dbReference>
<dbReference type="GO" id="GO:0016020">
    <property type="term" value="C:membrane"/>
    <property type="evidence" value="ECO:0007669"/>
    <property type="project" value="TreeGrafter"/>
</dbReference>
<keyword evidence="7" id="KW-1185">Reference proteome</keyword>
<accession>A0A6V7RH91</accession>
<evidence type="ECO:0000256" key="4">
    <source>
        <dbReference type="SAM" id="SignalP"/>
    </source>
</evidence>
<evidence type="ECO:0000259" key="5">
    <source>
        <dbReference type="PROSITE" id="PS51677"/>
    </source>
</evidence>
<dbReference type="GO" id="GO:0046872">
    <property type="term" value="F:metal ion binding"/>
    <property type="evidence" value="ECO:0007669"/>
    <property type="project" value="UniProtKB-KW"/>
</dbReference>
<dbReference type="Gene3D" id="3.20.20.370">
    <property type="entry name" value="Glycoside hydrolase/deacetylase"/>
    <property type="match status" value="1"/>
</dbReference>
<evidence type="ECO:0000313" key="6">
    <source>
        <dbReference type="EMBL" id="CAD2077360.1"/>
    </source>
</evidence>
<dbReference type="PROSITE" id="PS51677">
    <property type="entry name" value="NODB"/>
    <property type="match status" value="1"/>
</dbReference>
<feature type="signal peptide" evidence="4">
    <location>
        <begin position="1"/>
        <end position="18"/>
    </location>
</feature>
<dbReference type="Pfam" id="PF01522">
    <property type="entry name" value="Polysacc_deac_1"/>
    <property type="match status" value="1"/>
</dbReference>
<evidence type="ECO:0000256" key="2">
    <source>
        <dbReference type="ARBA" id="ARBA00022801"/>
    </source>
</evidence>